<sequence length="307" mass="36243">MSVDILMATYNGERYLRNQILSLQQQTYDEWILWIRDDGSTDNTLNIIYEFARNDHRIRVVENEEKINLGPGKGFLLLTKNVTAPYAIFCDQDDIWLERKLENLLHYAEQHFDPDTPSLVYCDAYGYSDKDGVITVQSVSRHHAKTLNEFLFFNGGYQGCSMLFNKKLCSLAANYKADIIFMHDDIVSLLAHSFGKVYFLQKPLMLYRQHENNVTGNIDYKLLSFIRRTLDFSRPVLTLKHYEEKRAFFEAYQNDLEDESKRLFSEYLRFPHCNKIQRLLLLFRNRFSYGGKFFLLIMKTIIRKPIG</sequence>
<gene>
    <name evidence="2" type="ORF">Ga0061068_1272</name>
</gene>
<dbReference type="PANTHER" id="PTHR43685:SF2">
    <property type="entry name" value="GLYCOSYLTRANSFERASE 2-LIKE DOMAIN-CONTAINING PROTEIN"/>
    <property type="match status" value="1"/>
</dbReference>
<evidence type="ECO:0000313" key="3">
    <source>
        <dbReference type="Proteomes" id="UP000182108"/>
    </source>
</evidence>
<organism evidence="2 3">
    <name type="scientific">Tepidiphilus thermophilus</name>
    <dbReference type="NCBI Taxonomy" id="876478"/>
    <lineage>
        <taxon>Bacteria</taxon>
        <taxon>Pseudomonadati</taxon>
        <taxon>Pseudomonadota</taxon>
        <taxon>Hydrogenophilia</taxon>
        <taxon>Hydrogenophilales</taxon>
        <taxon>Hydrogenophilaceae</taxon>
        <taxon>Tepidiphilus</taxon>
    </lineage>
</organism>
<accession>A0A0K6IYJ7</accession>
<dbReference type="RefSeq" id="WP_072248008.1">
    <property type="nucleotide sequence ID" value="NZ_CYHH01000027.1"/>
</dbReference>
<dbReference type="PANTHER" id="PTHR43685">
    <property type="entry name" value="GLYCOSYLTRANSFERASE"/>
    <property type="match status" value="1"/>
</dbReference>
<dbReference type="InterPro" id="IPR029044">
    <property type="entry name" value="Nucleotide-diphossugar_trans"/>
</dbReference>
<dbReference type="InterPro" id="IPR001173">
    <property type="entry name" value="Glyco_trans_2-like"/>
</dbReference>
<proteinExistence type="predicted"/>
<evidence type="ECO:0000259" key="1">
    <source>
        <dbReference type="Pfam" id="PF00535"/>
    </source>
</evidence>
<reference evidence="3" key="1">
    <citation type="submission" date="2015-08" db="EMBL/GenBank/DDBJ databases">
        <authorList>
            <person name="Babu N.S."/>
            <person name="Beckwith C.J."/>
            <person name="Beseler K.G."/>
            <person name="Brison A."/>
            <person name="Carone J.V."/>
            <person name="Caskin T.P."/>
            <person name="Diamond M."/>
            <person name="Durham M.E."/>
            <person name="Foxe J.M."/>
            <person name="Go M."/>
            <person name="Henderson B.A."/>
            <person name="Jones I.B."/>
            <person name="McGettigan J.A."/>
            <person name="Micheletti S.J."/>
            <person name="Nasrallah M.E."/>
            <person name="Ortiz D."/>
            <person name="Piller C.R."/>
            <person name="Privatt S.R."/>
            <person name="Schneider S.L."/>
            <person name="Sharp S."/>
            <person name="Smith T.C."/>
            <person name="Stanton J.D."/>
            <person name="Ullery H.E."/>
            <person name="Wilson R.J."/>
            <person name="Serrano M.G."/>
            <person name="Buck G."/>
            <person name="Lee V."/>
            <person name="Wang Y."/>
            <person name="Carvalho R."/>
            <person name="Voegtly L."/>
            <person name="Shi R."/>
            <person name="Duckworth R."/>
            <person name="Johnson A."/>
            <person name="Loviza R."/>
            <person name="Walstead R."/>
            <person name="Shah Z."/>
            <person name="Kiflezghi M."/>
            <person name="Wade K."/>
            <person name="Ball S.L."/>
            <person name="Bradley K.W."/>
            <person name="Asai D.J."/>
            <person name="Bowman C.A."/>
            <person name="Russell D.A."/>
            <person name="Pope W.H."/>
            <person name="Jacobs-Sera D."/>
            <person name="Hendrix R.W."/>
            <person name="Hatfull G.F."/>
        </authorList>
    </citation>
    <scope>NUCLEOTIDE SEQUENCE [LARGE SCALE GENOMIC DNA]</scope>
    <source>
        <strain evidence="3">JCM 19170</strain>
    </source>
</reference>
<dbReference type="CDD" id="cd04196">
    <property type="entry name" value="GT_2_like_d"/>
    <property type="match status" value="1"/>
</dbReference>
<dbReference type="Pfam" id="PF00535">
    <property type="entry name" value="Glycos_transf_2"/>
    <property type="match status" value="1"/>
</dbReference>
<dbReference type="AlphaFoldDB" id="A0A0K6IYJ7"/>
<dbReference type="Proteomes" id="UP000182108">
    <property type="component" value="Unassembled WGS sequence"/>
</dbReference>
<dbReference type="SUPFAM" id="SSF53448">
    <property type="entry name" value="Nucleotide-diphospho-sugar transferases"/>
    <property type="match status" value="1"/>
</dbReference>
<dbReference type="InterPro" id="IPR050834">
    <property type="entry name" value="Glycosyltransf_2"/>
</dbReference>
<dbReference type="GO" id="GO:0016740">
    <property type="term" value="F:transferase activity"/>
    <property type="evidence" value="ECO:0007669"/>
    <property type="project" value="UniProtKB-KW"/>
</dbReference>
<protein>
    <submittedName>
        <fullName evidence="2">Glycosyltransferase involved in cell wall bisynthesis</fullName>
    </submittedName>
</protein>
<feature type="domain" description="Glycosyltransferase 2-like" evidence="1">
    <location>
        <begin position="5"/>
        <end position="138"/>
    </location>
</feature>
<dbReference type="Gene3D" id="3.90.550.10">
    <property type="entry name" value="Spore Coat Polysaccharide Biosynthesis Protein SpsA, Chain A"/>
    <property type="match status" value="1"/>
</dbReference>
<evidence type="ECO:0000313" key="2">
    <source>
        <dbReference type="EMBL" id="CUB08185.1"/>
    </source>
</evidence>
<keyword evidence="3" id="KW-1185">Reference proteome</keyword>
<keyword evidence="2" id="KW-0808">Transferase</keyword>
<dbReference type="EMBL" id="CYHH01000027">
    <property type="protein sequence ID" value="CUB08185.1"/>
    <property type="molecule type" value="Genomic_DNA"/>
</dbReference>
<dbReference type="OrthoDB" id="5291101at2"/>
<name>A0A0K6IYJ7_9PROT</name>